<evidence type="ECO:0000313" key="3">
    <source>
        <dbReference type="Proteomes" id="UP000664303"/>
    </source>
</evidence>
<dbReference type="SUPFAM" id="SSF50800">
    <property type="entry name" value="PK beta-barrel domain-like"/>
    <property type="match status" value="1"/>
</dbReference>
<organism evidence="2 3">
    <name type="scientific">Parahaliea mediterranea</name>
    <dbReference type="NCBI Taxonomy" id="651086"/>
    <lineage>
        <taxon>Bacteria</taxon>
        <taxon>Pseudomonadati</taxon>
        <taxon>Pseudomonadota</taxon>
        <taxon>Gammaproteobacteria</taxon>
        <taxon>Cellvibrionales</taxon>
        <taxon>Halieaceae</taxon>
        <taxon>Parahaliea</taxon>
    </lineage>
</organism>
<dbReference type="PANTHER" id="PTHR14237">
    <property type="entry name" value="MOLYBDOPTERIN COFACTOR SULFURASE MOSC"/>
    <property type="match status" value="1"/>
</dbReference>
<dbReference type="PROSITE" id="PS51340">
    <property type="entry name" value="MOSC"/>
    <property type="match status" value="1"/>
</dbReference>
<dbReference type="GO" id="GO:0030151">
    <property type="term" value="F:molybdenum ion binding"/>
    <property type="evidence" value="ECO:0007669"/>
    <property type="project" value="InterPro"/>
</dbReference>
<dbReference type="AlphaFoldDB" id="A0A939DF98"/>
<dbReference type="EMBL" id="JAFKCZ010000007">
    <property type="protein sequence ID" value="MBN7796989.1"/>
    <property type="molecule type" value="Genomic_DNA"/>
</dbReference>
<protein>
    <submittedName>
        <fullName evidence="2">MOSC domain-containing protein</fullName>
    </submittedName>
</protein>
<feature type="domain" description="MOSC" evidence="1">
    <location>
        <begin position="120"/>
        <end position="265"/>
    </location>
</feature>
<dbReference type="Proteomes" id="UP000664303">
    <property type="component" value="Unassembled WGS sequence"/>
</dbReference>
<accession>A0A939DF98</accession>
<dbReference type="InterPro" id="IPR005302">
    <property type="entry name" value="MoCF_Sase_C"/>
</dbReference>
<dbReference type="SUPFAM" id="SSF141673">
    <property type="entry name" value="MOSC N-terminal domain-like"/>
    <property type="match status" value="1"/>
</dbReference>
<dbReference type="Pfam" id="PF03473">
    <property type="entry name" value="MOSC"/>
    <property type="match status" value="1"/>
</dbReference>
<dbReference type="Pfam" id="PF03476">
    <property type="entry name" value="MOSC_N"/>
    <property type="match status" value="1"/>
</dbReference>
<evidence type="ECO:0000259" key="1">
    <source>
        <dbReference type="PROSITE" id="PS51340"/>
    </source>
</evidence>
<sequence>MTEISLSAIHIYPVKSCAGIDLEGVSLDRFGPRGDRRWMVVDGTGRFLSQRELARMALVRVSQLPGGGLLLSLGDTECGVAVPGPGAPFAEVTVWDDRVNAVDAGDGAAAWLSEVLATECRLVYMPGESRRAVDPDYARRGETVSFADGFPLLLISEASLGALNERLPHEVSMNRFRPNLVVSGCEPFAEDGWSRIRIGAVEMDVVKACSRCAIPSIDQATGERDPYINRALADFRRFERQILFGQNLLYQGGGELRRGDPVEVLAQGAAVG</sequence>
<name>A0A939DF98_9GAMM</name>
<evidence type="ECO:0000313" key="2">
    <source>
        <dbReference type="EMBL" id="MBN7796989.1"/>
    </source>
</evidence>
<reference evidence="2" key="1">
    <citation type="submission" date="2021-02" db="EMBL/GenBank/DDBJ databases">
        <title>PHA producing bacteria isolated from coastal sediment in Guangdong, Shenzhen.</title>
        <authorList>
            <person name="Zheng W."/>
            <person name="Yu S."/>
            <person name="Huang Y."/>
        </authorList>
    </citation>
    <scope>NUCLEOTIDE SEQUENCE</scope>
    <source>
        <strain evidence="2">TN14-10</strain>
    </source>
</reference>
<comment type="caution">
    <text evidence="2">The sequence shown here is derived from an EMBL/GenBank/DDBJ whole genome shotgun (WGS) entry which is preliminary data.</text>
</comment>
<keyword evidence="3" id="KW-1185">Reference proteome</keyword>
<dbReference type="GO" id="GO:0030170">
    <property type="term" value="F:pyridoxal phosphate binding"/>
    <property type="evidence" value="ECO:0007669"/>
    <property type="project" value="InterPro"/>
</dbReference>
<dbReference type="InterPro" id="IPR005303">
    <property type="entry name" value="MOCOS_middle"/>
</dbReference>
<proteinExistence type="predicted"/>
<dbReference type="RefSeq" id="WP_206560444.1">
    <property type="nucleotide sequence ID" value="NZ_JAFKCZ010000007.1"/>
</dbReference>
<gene>
    <name evidence="2" type="ORF">JYP50_10325</name>
</gene>
<dbReference type="PANTHER" id="PTHR14237:SF19">
    <property type="entry name" value="MITOCHONDRIAL AMIDOXIME REDUCING COMPONENT 1"/>
    <property type="match status" value="1"/>
</dbReference>
<dbReference type="GO" id="GO:0003824">
    <property type="term" value="F:catalytic activity"/>
    <property type="evidence" value="ECO:0007669"/>
    <property type="project" value="InterPro"/>
</dbReference>
<dbReference type="InterPro" id="IPR011037">
    <property type="entry name" value="Pyrv_Knase-like_insert_dom_sf"/>
</dbReference>